<accession>A0AC35GWG7</accession>
<evidence type="ECO:0000313" key="2">
    <source>
        <dbReference type="WBParaSite" id="PS1159_v2.g9439.t1"/>
    </source>
</evidence>
<reference evidence="2" key="1">
    <citation type="submission" date="2022-11" db="UniProtKB">
        <authorList>
            <consortium name="WormBaseParasite"/>
        </authorList>
    </citation>
    <scope>IDENTIFICATION</scope>
</reference>
<evidence type="ECO:0000313" key="1">
    <source>
        <dbReference type="Proteomes" id="UP000887580"/>
    </source>
</evidence>
<sequence>MGTSIRFKQLKWWAECKIRKLFNLPNEPIVLVLTKRIISYPPASSFPTDVLKYIKKNATPRQALKIMKACKYFCYQKFPFYSVKYVNGNRSRWILHSFPEKNLQYFDKIENVPPNLWITEWLEIFNETEAISDLFPKIAYCECSSLILKNQILTFDDYVMLTIAGKVDYLYFYNTRIKFDNGELVPFERLIETLKNFITLCDPPANFNYSIFFHFIEIITNISYTIELSIPHSVNTLIQLQKHVNKLMNSKRKVIMNLDEDFEQSLMLFILVAAK</sequence>
<dbReference type="WBParaSite" id="PS1159_v2.g9439.t1">
    <property type="protein sequence ID" value="PS1159_v2.g9439.t1"/>
    <property type="gene ID" value="PS1159_v2.g9439"/>
</dbReference>
<name>A0AC35GWG7_9BILA</name>
<proteinExistence type="predicted"/>
<protein>
    <submittedName>
        <fullName evidence="2">Uncharacterized protein</fullName>
    </submittedName>
</protein>
<organism evidence="1 2">
    <name type="scientific">Panagrolaimus sp. PS1159</name>
    <dbReference type="NCBI Taxonomy" id="55785"/>
    <lineage>
        <taxon>Eukaryota</taxon>
        <taxon>Metazoa</taxon>
        <taxon>Ecdysozoa</taxon>
        <taxon>Nematoda</taxon>
        <taxon>Chromadorea</taxon>
        <taxon>Rhabditida</taxon>
        <taxon>Tylenchina</taxon>
        <taxon>Panagrolaimomorpha</taxon>
        <taxon>Panagrolaimoidea</taxon>
        <taxon>Panagrolaimidae</taxon>
        <taxon>Panagrolaimus</taxon>
    </lineage>
</organism>
<dbReference type="Proteomes" id="UP000887580">
    <property type="component" value="Unplaced"/>
</dbReference>